<dbReference type="InterPro" id="IPR014743">
    <property type="entry name" value="Cl-channel_core"/>
</dbReference>
<evidence type="ECO:0000256" key="5">
    <source>
        <dbReference type="ARBA" id="ARBA00023065"/>
    </source>
</evidence>
<dbReference type="InterPro" id="IPR050368">
    <property type="entry name" value="ClC-type_chloride_channel"/>
</dbReference>
<dbReference type="Gene3D" id="3.10.580.10">
    <property type="entry name" value="CBS-domain"/>
    <property type="match status" value="1"/>
</dbReference>
<evidence type="ECO:0000313" key="14">
    <source>
        <dbReference type="Proteomes" id="UP000622475"/>
    </source>
</evidence>
<evidence type="ECO:0000256" key="8">
    <source>
        <dbReference type="ARBA" id="ARBA00023214"/>
    </source>
</evidence>
<dbReference type="SMART" id="SM00116">
    <property type="entry name" value="CBS"/>
    <property type="match status" value="2"/>
</dbReference>
<feature type="transmembrane region" description="Helical" evidence="11">
    <location>
        <begin position="407"/>
        <end position="431"/>
    </location>
</feature>
<keyword evidence="14" id="KW-1185">Reference proteome</keyword>
<keyword evidence="2" id="KW-0813">Transport</keyword>
<evidence type="ECO:0000256" key="6">
    <source>
        <dbReference type="ARBA" id="ARBA00023136"/>
    </source>
</evidence>
<evidence type="ECO:0000256" key="9">
    <source>
        <dbReference type="ARBA" id="ARBA00023303"/>
    </source>
</evidence>
<dbReference type="InterPro" id="IPR000644">
    <property type="entry name" value="CBS_dom"/>
</dbReference>
<gene>
    <name evidence="13" type="ORF">IRJ16_20735</name>
</gene>
<evidence type="ECO:0000256" key="1">
    <source>
        <dbReference type="ARBA" id="ARBA00004141"/>
    </source>
</evidence>
<comment type="caution">
    <text evidence="13">The sequence shown here is derived from an EMBL/GenBank/DDBJ whole genome shotgun (WGS) entry which is preliminary data.</text>
</comment>
<dbReference type="RefSeq" id="WP_194113572.1">
    <property type="nucleotide sequence ID" value="NZ_JADFFL010000011.1"/>
</dbReference>
<dbReference type="PROSITE" id="PS51371">
    <property type="entry name" value="CBS"/>
    <property type="match status" value="2"/>
</dbReference>
<evidence type="ECO:0000313" key="13">
    <source>
        <dbReference type="EMBL" id="MBE9664320.1"/>
    </source>
</evidence>
<feature type="transmembrane region" description="Helical" evidence="11">
    <location>
        <begin position="86"/>
        <end position="107"/>
    </location>
</feature>
<dbReference type="SUPFAM" id="SSF54631">
    <property type="entry name" value="CBS-domain pair"/>
    <property type="match status" value="1"/>
</dbReference>
<keyword evidence="9" id="KW-0407">Ion channel</keyword>
<dbReference type="PRINTS" id="PR00762">
    <property type="entry name" value="CLCHANNEL"/>
</dbReference>
<evidence type="ECO:0000256" key="3">
    <source>
        <dbReference type="ARBA" id="ARBA00022692"/>
    </source>
</evidence>
<dbReference type="SUPFAM" id="SSF81340">
    <property type="entry name" value="Clc chloride channel"/>
    <property type="match status" value="1"/>
</dbReference>
<keyword evidence="7" id="KW-0869">Chloride channel</keyword>
<evidence type="ECO:0000256" key="4">
    <source>
        <dbReference type="ARBA" id="ARBA00022989"/>
    </source>
</evidence>
<feature type="transmembrane region" description="Helical" evidence="11">
    <location>
        <begin position="346"/>
        <end position="370"/>
    </location>
</feature>
<feature type="transmembrane region" description="Helical" evidence="11">
    <location>
        <begin position="437"/>
        <end position="458"/>
    </location>
</feature>
<dbReference type="Pfam" id="PF00654">
    <property type="entry name" value="Voltage_CLC"/>
    <property type="match status" value="1"/>
</dbReference>
<name>A0A929L5E6_9SPHI</name>
<dbReference type="InterPro" id="IPR001807">
    <property type="entry name" value="ClC"/>
</dbReference>
<keyword evidence="10" id="KW-0129">CBS domain</keyword>
<proteinExistence type="predicted"/>
<dbReference type="GO" id="GO:0034707">
    <property type="term" value="C:chloride channel complex"/>
    <property type="evidence" value="ECO:0007669"/>
    <property type="project" value="UniProtKB-KW"/>
</dbReference>
<keyword evidence="6 11" id="KW-0472">Membrane</keyword>
<dbReference type="Pfam" id="PF00571">
    <property type="entry name" value="CBS"/>
    <property type="match status" value="2"/>
</dbReference>
<keyword evidence="3 11" id="KW-0812">Transmembrane</keyword>
<keyword evidence="4 11" id="KW-1133">Transmembrane helix</keyword>
<feature type="transmembrane region" description="Helical" evidence="11">
    <location>
        <begin position="376"/>
        <end position="395"/>
    </location>
</feature>
<keyword evidence="5" id="KW-0406">Ion transport</keyword>
<dbReference type="Proteomes" id="UP000622475">
    <property type="component" value="Unassembled WGS sequence"/>
</dbReference>
<sequence length="615" mass="68354">MTEYSKLKRFHSYKFQKEFRANSLRKVRSYEIVLHWLHKYLNRTQFLILSGILVGLSAGLAGVILKMLVHYIHYLITAKFQFEEQIFFYIVFPLAGIVLATIAAMTFNKKGSELKGVPAILYDIAQNSSFVAPVKMYSQIIQSAITVGLGGSAGLESPIAVTGSAIGSNFSKTYNLDYKDRTLLLAAGATAGIASAFNAPIAGMMFAFEILLTGVVFTDFIPLAVAAVCGSLVSRIILNEEILFQFHSRHAFNYKNIGFYILLGLITGLYARYFTVISYRVELFFKHLSLNKLQKAVLGGSLLALLCVLFPPLFGEGYQTIKDLADGKVNNTISASFLKYFDYQEWFVLLFLGLICLFKVFATSITIFSGGTGGNFAPSLFAGGTVGYFLAILLMQLGFTNVPVTNMVLVGMAGVMSGVMYAPLTAIFLIAESSFGYDLFIPLMTVSVISYLIAKWFAPVSLDLKHLADEGQIFTKEHDQNLLTLLHTSELIDKDIQSVHIDAPFTTLIDLIRVGKRNHLAVVDNEENLVGMIRLDDVRPYLFAKDLYESLAIRNVMIQAPATINIEDDMRQIISKFDETNTWNLPVVQSGKFIGFISRSTVLNQYRELLKEHSA</sequence>
<protein>
    <submittedName>
        <fullName evidence="13">Chloride channel protein</fullName>
    </submittedName>
</protein>
<evidence type="ECO:0000256" key="10">
    <source>
        <dbReference type="PROSITE-ProRule" id="PRU00703"/>
    </source>
</evidence>
<dbReference type="CDD" id="cd02205">
    <property type="entry name" value="CBS_pair_SF"/>
    <property type="match status" value="1"/>
</dbReference>
<dbReference type="CDD" id="cd00400">
    <property type="entry name" value="Voltage_gated_ClC"/>
    <property type="match status" value="1"/>
</dbReference>
<comment type="subcellular location">
    <subcellularLocation>
        <location evidence="1">Membrane</location>
        <topology evidence="1">Multi-pass membrane protein</topology>
    </subcellularLocation>
</comment>
<dbReference type="EMBL" id="JADFFL010000011">
    <property type="protein sequence ID" value="MBE9664320.1"/>
    <property type="molecule type" value="Genomic_DNA"/>
</dbReference>
<feature type="transmembrane region" description="Helical" evidence="11">
    <location>
        <begin position="220"/>
        <end position="238"/>
    </location>
</feature>
<feature type="domain" description="CBS" evidence="12">
    <location>
        <begin position="492"/>
        <end position="550"/>
    </location>
</feature>
<evidence type="ECO:0000259" key="12">
    <source>
        <dbReference type="PROSITE" id="PS51371"/>
    </source>
</evidence>
<dbReference type="AlphaFoldDB" id="A0A929L5E6"/>
<feature type="transmembrane region" description="Helical" evidence="11">
    <location>
        <begin position="296"/>
        <end position="314"/>
    </location>
</feature>
<dbReference type="PANTHER" id="PTHR43427">
    <property type="entry name" value="CHLORIDE CHANNEL PROTEIN CLC-E"/>
    <property type="match status" value="1"/>
</dbReference>
<accession>A0A929L5E6</accession>
<dbReference type="Gene3D" id="1.10.3080.10">
    <property type="entry name" value="Clc chloride channel"/>
    <property type="match status" value="1"/>
</dbReference>
<reference evidence="13" key="1">
    <citation type="submission" date="2020-10" db="EMBL/GenBank/DDBJ databases">
        <title>Mucilaginibacter mali sp. nov., isolated from rhizosphere soil of apple orchard.</title>
        <authorList>
            <person name="Lee J.-S."/>
            <person name="Kim H.S."/>
            <person name="Kim J.-S."/>
        </authorList>
    </citation>
    <scope>NUCLEOTIDE SEQUENCE</scope>
    <source>
        <strain evidence="13">KCTC 22746</strain>
    </source>
</reference>
<evidence type="ECO:0000256" key="2">
    <source>
        <dbReference type="ARBA" id="ARBA00022448"/>
    </source>
</evidence>
<feature type="transmembrane region" description="Helical" evidence="11">
    <location>
        <begin position="46"/>
        <end position="74"/>
    </location>
</feature>
<feature type="transmembrane region" description="Helical" evidence="11">
    <location>
        <begin position="182"/>
        <end position="208"/>
    </location>
</feature>
<dbReference type="InterPro" id="IPR046342">
    <property type="entry name" value="CBS_dom_sf"/>
</dbReference>
<feature type="transmembrane region" description="Helical" evidence="11">
    <location>
        <begin position="259"/>
        <end position="276"/>
    </location>
</feature>
<evidence type="ECO:0000256" key="7">
    <source>
        <dbReference type="ARBA" id="ARBA00023173"/>
    </source>
</evidence>
<evidence type="ECO:0000256" key="11">
    <source>
        <dbReference type="SAM" id="Phobius"/>
    </source>
</evidence>
<feature type="domain" description="CBS" evidence="12">
    <location>
        <begin position="557"/>
        <end position="612"/>
    </location>
</feature>
<organism evidence="13 14">
    <name type="scientific">Mucilaginibacter myungsuensis</name>
    <dbReference type="NCBI Taxonomy" id="649104"/>
    <lineage>
        <taxon>Bacteria</taxon>
        <taxon>Pseudomonadati</taxon>
        <taxon>Bacteroidota</taxon>
        <taxon>Sphingobacteriia</taxon>
        <taxon>Sphingobacteriales</taxon>
        <taxon>Sphingobacteriaceae</taxon>
        <taxon>Mucilaginibacter</taxon>
    </lineage>
</organism>
<keyword evidence="8" id="KW-0868">Chloride</keyword>
<dbReference type="PANTHER" id="PTHR43427:SF6">
    <property type="entry name" value="CHLORIDE CHANNEL PROTEIN CLC-E"/>
    <property type="match status" value="1"/>
</dbReference>
<dbReference type="GO" id="GO:0005254">
    <property type="term" value="F:chloride channel activity"/>
    <property type="evidence" value="ECO:0007669"/>
    <property type="project" value="UniProtKB-KW"/>
</dbReference>